<dbReference type="OrthoDB" id="6711157at2759"/>
<evidence type="ECO:0000313" key="28">
    <source>
        <dbReference type="Proteomes" id="UP000192223"/>
    </source>
</evidence>
<comment type="cofactor">
    <cofactor evidence="1">
        <name>Cu cation</name>
        <dbReference type="ChEBI" id="CHEBI:23378"/>
    </cofactor>
</comment>
<dbReference type="GO" id="GO:0046872">
    <property type="term" value="F:metal ion binding"/>
    <property type="evidence" value="ECO:0007669"/>
    <property type="project" value="UniProtKB-KW"/>
</dbReference>
<dbReference type="PANTHER" id="PTHR10422">
    <property type="entry name" value="CYTOCHROME C OXIDASE SUBUNIT 1"/>
    <property type="match status" value="1"/>
</dbReference>
<comment type="catalytic activity">
    <reaction evidence="23">
        <text>4 Fe(II)-[cytochrome c] + O2 + 8 H(+)(in) = 4 Fe(III)-[cytochrome c] + 2 H2O + 4 H(+)(out)</text>
        <dbReference type="Rhea" id="RHEA:11436"/>
        <dbReference type="Rhea" id="RHEA-COMP:10350"/>
        <dbReference type="Rhea" id="RHEA-COMP:14399"/>
        <dbReference type="ChEBI" id="CHEBI:15377"/>
        <dbReference type="ChEBI" id="CHEBI:15378"/>
        <dbReference type="ChEBI" id="CHEBI:15379"/>
        <dbReference type="ChEBI" id="CHEBI:29033"/>
        <dbReference type="ChEBI" id="CHEBI:29034"/>
        <dbReference type="EC" id="7.1.1.9"/>
    </reaction>
    <physiologicalReaction direction="left-to-right" evidence="23">
        <dbReference type="Rhea" id="RHEA:11437"/>
    </physiologicalReaction>
</comment>
<evidence type="ECO:0000256" key="20">
    <source>
        <dbReference type="ARBA" id="ARBA00023008"/>
    </source>
</evidence>
<protein>
    <recommendedName>
        <fullName evidence="8 24">Cytochrome c oxidase subunit 1</fullName>
        <ecNumber evidence="7 24">7.1.1.9</ecNumber>
    </recommendedName>
</protein>
<keyword evidence="14 24" id="KW-0999">Mitochondrion inner membrane</keyword>
<feature type="transmembrane region" description="Helical" evidence="25">
    <location>
        <begin position="102"/>
        <end position="124"/>
    </location>
</feature>
<reference evidence="28 29" key="2">
    <citation type="submission" date="2016-08" db="EMBL/GenBank/DDBJ databases">
        <authorList>
            <consortium name="NCBI Genome Project"/>
        </authorList>
    </citation>
    <scope>NUCLEOTIDE SEQUENCE [LARGE SCALE GENOMIC DNA]</scope>
</reference>
<reference evidence="28" key="3">
    <citation type="submission" date="2024-11" db="UniProtKB">
        <authorList>
            <consortium name="RefSeq"/>
        </authorList>
    </citation>
    <scope>NUCLEOTIDE SEQUENCE [LARGE SCALE GENOMIC DNA]</scope>
</reference>
<feature type="transmembrane region" description="Helical" evidence="25">
    <location>
        <begin position="410"/>
        <end position="428"/>
    </location>
</feature>
<keyword evidence="13 24" id="KW-0479">Metal-binding</keyword>
<reference evidence="29" key="4">
    <citation type="submission" date="2025-04" db="UniProtKB">
        <authorList>
            <consortium name="RefSeq"/>
        </authorList>
    </citation>
    <scope>IDENTIFICATION</scope>
</reference>
<comment type="pathway">
    <text evidence="4 24">Energy metabolism; oxidative phosphorylation.</text>
</comment>
<dbReference type="PANTHER" id="PTHR10422:SF18">
    <property type="entry name" value="CYTOCHROME C OXIDASE SUBUNIT 1"/>
    <property type="match status" value="1"/>
</dbReference>
<dbReference type="CTD" id="4512"/>
<dbReference type="STRING" id="224129.A0A1B0VF84"/>
<keyword evidence="22 24" id="KW-0472">Membrane</keyword>
<evidence type="ECO:0000256" key="10">
    <source>
        <dbReference type="ARBA" id="ARBA00022617"/>
    </source>
</evidence>
<dbReference type="SMR" id="A0A1B0VF84"/>
<evidence type="ECO:0000256" key="18">
    <source>
        <dbReference type="ARBA" id="ARBA00022989"/>
    </source>
</evidence>
<evidence type="ECO:0000256" key="8">
    <source>
        <dbReference type="ARBA" id="ARBA00015947"/>
    </source>
</evidence>
<dbReference type="AlphaFoldDB" id="A0A1B0VF84"/>
<evidence type="ECO:0000256" key="14">
    <source>
        <dbReference type="ARBA" id="ARBA00022792"/>
    </source>
</evidence>
<reference evidence="27 28" key="1">
    <citation type="submission" date="2015-08" db="EMBL/GenBank/DDBJ databases">
        <title>The complete mitogenome of the Emerald Ash Borer (EAB), Agrilus planipennis (Insecta: Coleoptera: Buprestidae).</title>
        <authorList>
            <person name="Duan J."/>
            <person name="Quan G."/>
            <person name="Mittapalli O."/>
            <person name="Cusson M."/>
            <person name="Krell P.J."/>
            <person name="Doucet D."/>
        </authorList>
    </citation>
    <scope>NUCLEOTIDE SEQUENCE</scope>
</reference>
<dbReference type="EMBL" id="KT363854">
    <property type="protein sequence ID" value="AMV73986.1"/>
    <property type="molecule type" value="Genomic_DNA"/>
</dbReference>
<dbReference type="CDD" id="cd01663">
    <property type="entry name" value="Cyt_c_Oxidase_I"/>
    <property type="match status" value="1"/>
</dbReference>
<keyword evidence="12 24" id="KW-0812">Transmembrane</keyword>
<organism evidence="27">
    <name type="scientific">Agrilus planipennis</name>
    <name type="common">Emerald ash borer</name>
    <name type="synonym">Agrilus marcopoli</name>
    <dbReference type="NCBI Taxonomy" id="224129"/>
    <lineage>
        <taxon>Eukaryota</taxon>
        <taxon>Metazoa</taxon>
        <taxon>Ecdysozoa</taxon>
        <taxon>Arthropoda</taxon>
        <taxon>Hexapoda</taxon>
        <taxon>Insecta</taxon>
        <taxon>Pterygota</taxon>
        <taxon>Neoptera</taxon>
        <taxon>Endopterygota</taxon>
        <taxon>Coleoptera</taxon>
        <taxon>Polyphaga</taxon>
        <taxon>Elateriformia</taxon>
        <taxon>Buprestoidea</taxon>
        <taxon>Buprestidae</taxon>
        <taxon>Agrilinae</taxon>
        <taxon>Agrilus</taxon>
    </lineage>
</organism>
<keyword evidence="10 24" id="KW-0349">Heme</keyword>
<geneLocation type="mitochondrion" evidence="27 29"/>
<evidence type="ECO:0000256" key="6">
    <source>
        <dbReference type="ARBA" id="ARBA00011164"/>
    </source>
</evidence>
<dbReference type="PROSITE" id="PS00077">
    <property type="entry name" value="COX1_CUB"/>
    <property type="match status" value="1"/>
</dbReference>
<name>A0A1B0VF84_AGRPL</name>
<evidence type="ECO:0000256" key="21">
    <source>
        <dbReference type="ARBA" id="ARBA00023128"/>
    </source>
</evidence>
<dbReference type="InterPro" id="IPR036927">
    <property type="entry name" value="Cyt_c_oxase-like_su1_sf"/>
</dbReference>
<feature type="transmembrane region" description="Helical" evidence="25">
    <location>
        <begin position="377"/>
        <end position="398"/>
    </location>
</feature>
<evidence type="ECO:0000256" key="13">
    <source>
        <dbReference type="ARBA" id="ARBA00022723"/>
    </source>
</evidence>
<dbReference type="GO" id="GO:0004129">
    <property type="term" value="F:cytochrome-c oxidase activity"/>
    <property type="evidence" value="ECO:0007669"/>
    <property type="project" value="UniProtKB-EC"/>
</dbReference>
<evidence type="ECO:0000313" key="27">
    <source>
        <dbReference type="EMBL" id="AMV73986.1"/>
    </source>
</evidence>
<evidence type="ECO:0000313" key="29">
    <source>
        <dbReference type="RefSeq" id="YP_009270986.1"/>
    </source>
</evidence>
<feature type="transmembrane region" description="Helical" evidence="25">
    <location>
        <begin position="144"/>
        <end position="169"/>
    </location>
</feature>
<keyword evidence="16" id="KW-1278">Translocase</keyword>
<evidence type="ECO:0000259" key="26">
    <source>
        <dbReference type="PROSITE" id="PS50855"/>
    </source>
</evidence>
<gene>
    <name evidence="27 29" type="primary">COX1</name>
    <name evidence="29" type="ORF">BFS69_gp06</name>
</gene>
<dbReference type="GO" id="GO:0020037">
    <property type="term" value="F:heme binding"/>
    <property type="evidence" value="ECO:0007669"/>
    <property type="project" value="InterPro"/>
</dbReference>
<proteinExistence type="inferred from homology"/>
<dbReference type="EC" id="7.1.1.9" evidence="7 24"/>
<comment type="function">
    <text evidence="24">Component of the cytochrome c oxidase, the last enzyme in the mitochondrial electron transport chain which drives oxidative phosphorylation. The respiratory chain contains 3 multisubunit complexes succinate dehydrogenase (complex II, CII), ubiquinol-cytochrome c oxidoreductase (cytochrome b-c1 complex, complex III, CIII) and cytochrome c oxidase (complex IV, CIV), that cooperate to transfer electrons derived from NADH and succinate to molecular oxygen, creating an electrochemical gradient over the inner membrane that drives transmembrane transport and the ATP synthase. Cytochrome c oxidase is the component of the respiratory chain that catalyzes the reduction of oxygen to water. Electrons originating from reduced cytochrome c in the intermembrane space (IMS) are transferred via the dinuclear copper A center (CU(A)) of subunit 2 and heme A of subunit 1 to the active site in subunit 1, a binuclear center (BNC) formed by heme A3 and copper B (CU(B)). The BNC reduces molecular oxygen to 2 water molecules using 4 electrons from cytochrome c in the IMS and 4 protons from the mitochondrial matrix.</text>
</comment>
<keyword evidence="20 24" id="KW-0186">Copper</keyword>
<dbReference type="Pfam" id="PF00115">
    <property type="entry name" value="COX1"/>
    <property type="match status" value="1"/>
</dbReference>
<feature type="transmembrane region" description="Helical" evidence="25">
    <location>
        <begin position="448"/>
        <end position="471"/>
    </location>
</feature>
<dbReference type="RefSeq" id="YP_009270986.1">
    <property type="nucleotide sequence ID" value="NC_030758.1"/>
</dbReference>
<dbReference type="GeneID" id="28479670"/>
<keyword evidence="28" id="KW-1185">Reference proteome</keyword>
<comment type="subunit">
    <text evidence="6">Component of the cytochrome c oxidase (complex IV, CIV), a multisubunit enzyme composed of a catalytic core of 3 subunits and several supernumerary subunits. The complex exists as a monomer or a dimer and forms supercomplexes (SCs) in the inner mitochondrial membrane with ubiquinol-cytochrome c oxidoreductase (cytochrome b-c1 complex, complex III, CIII).</text>
</comment>
<dbReference type="KEGG" id="apln:28479670"/>
<evidence type="ECO:0000256" key="12">
    <source>
        <dbReference type="ARBA" id="ARBA00022692"/>
    </source>
</evidence>
<evidence type="ECO:0000256" key="1">
    <source>
        <dbReference type="ARBA" id="ARBA00001935"/>
    </source>
</evidence>
<feature type="transmembrane region" description="Helical" evidence="25">
    <location>
        <begin position="55"/>
        <end position="81"/>
    </location>
</feature>
<accession>A0A1B0VF84</accession>
<dbReference type="GO" id="GO:0045277">
    <property type="term" value="C:respiratory chain complex IV"/>
    <property type="evidence" value="ECO:0007669"/>
    <property type="project" value="InterPro"/>
</dbReference>
<evidence type="ECO:0000256" key="11">
    <source>
        <dbReference type="ARBA" id="ARBA00022660"/>
    </source>
</evidence>
<feature type="domain" description="Cytochrome oxidase subunit I profile" evidence="26">
    <location>
        <begin position="1"/>
        <end position="510"/>
    </location>
</feature>
<feature type="transmembrane region" description="Helical" evidence="25">
    <location>
        <begin position="12"/>
        <end position="35"/>
    </location>
</feature>
<dbReference type="Proteomes" id="UP000192223">
    <property type="component" value="Mitochondrion MT"/>
</dbReference>
<feature type="transmembrane region" description="Helical" evidence="25">
    <location>
        <begin position="270"/>
        <end position="289"/>
    </location>
</feature>
<dbReference type="Gene3D" id="1.20.210.10">
    <property type="entry name" value="Cytochrome c oxidase-like, subunit I domain"/>
    <property type="match status" value="1"/>
</dbReference>
<dbReference type="UniPathway" id="UPA00705"/>
<keyword evidence="19 24" id="KW-0408">Iron</keyword>
<evidence type="ECO:0000256" key="9">
    <source>
        <dbReference type="ARBA" id="ARBA00022448"/>
    </source>
</evidence>
<dbReference type="GO" id="GO:0005743">
    <property type="term" value="C:mitochondrial inner membrane"/>
    <property type="evidence" value="ECO:0007669"/>
    <property type="project" value="UniProtKB-SubCell"/>
</dbReference>
<keyword evidence="11 24" id="KW-0679">Respiratory chain</keyword>
<dbReference type="FunFam" id="1.20.210.10:FF:000001">
    <property type="entry name" value="Cytochrome c oxidase subunit 1"/>
    <property type="match status" value="1"/>
</dbReference>
<evidence type="ECO:0000256" key="17">
    <source>
        <dbReference type="ARBA" id="ARBA00022982"/>
    </source>
</evidence>
<evidence type="ECO:0000256" key="16">
    <source>
        <dbReference type="ARBA" id="ARBA00022967"/>
    </source>
</evidence>
<dbReference type="GO" id="GO:0015990">
    <property type="term" value="P:electron transport coupled proton transport"/>
    <property type="evidence" value="ECO:0007669"/>
    <property type="project" value="TreeGrafter"/>
</dbReference>
<dbReference type="PRINTS" id="PR01165">
    <property type="entry name" value="CYCOXIDASEI"/>
</dbReference>
<dbReference type="GO" id="GO:0006123">
    <property type="term" value="P:mitochondrial electron transport, cytochrome c to oxygen"/>
    <property type="evidence" value="ECO:0007669"/>
    <property type="project" value="TreeGrafter"/>
</dbReference>
<evidence type="ECO:0000256" key="22">
    <source>
        <dbReference type="ARBA" id="ARBA00023136"/>
    </source>
</evidence>
<dbReference type="SUPFAM" id="SSF81442">
    <property type="entry name" value="Cytochrome c oxidase subunit I-like"/>
    <property type="match status" value="1"/>
</dbReference>
<sequence>MNKWLFSTNHKDIGTLYFIFGAWSGMVGTALSLLIRAELGNPGALIGNDQIYNVIVTAHAFIMIFFMVMPIMMGGFGNWLVPLMLGAPDMAFPRMNNMSFWLLPPSLTLLLMSSMVESGAGTGWTVYPPLAANIAHSGGSVDLAIFSLHLAGISSILGAINFITTVINMRAMGMTLDQTPLLVWSIAITALLLLLSLPVLAGAITMLLTDRNLNTSFFDPAGGGDPILYQHLFWFFGHPEVYILILPGFGMISHIISQESGKKETFGSLGMIYAMLAIGLLGFIVWAHHMFTVGMDVDTRAYFTSATMIIAVPTGIKIFSWLATLHGTQVNFSPSMLWALGFIFLFTMGGLTGVVLANSSIDIILHDTYYVVAHFHYVLSMGAVFAIMGGFIQWYPLFTGLTLNDKLLKIQFAIMFLGVNMTFFPQHFLGLSGMPRRYSDYPDAYLSWNIISSIGSLISFIGTMFLIFIIWESMISMRKSLSPLNLPTSVEWLQSTPPAEHSYSELLIIYN</sequence>
<feature type="transmembrane region" description="Helical" evidence="25">
    <location>
        <begin position="301"/>
        <end position="325"/>
    </location>
</feature>
<dbReference type="InterPro" id="IPR023615">
    <property type="entry name" value="Cyt_c_Oxase_su1_BS"/>
</dbReference>
<dbReference type="InterPro" id="IPR033944">
    <property type="entry name" value="Cyt_c_oxase_su1_dom"/>
</dbReference>
<evidence type="ECO:0000256" key="25">
    <source>
        <dbReference type="SAM" id="Phobius"/>
    </source>
</evidence>
<evidence type="ECO:0000256" key="4">
    <source>
        <dbReference type="ARBA" id="ARBA00004673"/>
    </source>
</evidence>
<keyword evidence="17 24" id="KW-0249">Electron transport</keyword>
<evidence type="ECO:0000256" key="5">
    <source>
        <dbReference type="ARBA" id="ARBA00009578"/>
    </source>
</evidence>
<comment type="subcellular location">
    <subcellularLocation>
        <location evidence="3 24">Mitochondrion inner membrane</location>
        <topology evidence="3 24">Multi-pass membrane protein</topology>
    </subcellularLocation>
</comment>
<feature type="transmembrane region" description="Helical" evidence="25">
    <location>
        <begin position="228"/>
        <end position="249"/>
    </location>
</feature>
<dbReference type="InterPro" id="IPR023616">
    <property type="entry name" value="Cyt_c_oxase-like_su1_dom"/>
</dbReference>
<evidence type="ECO:0000256" key="15">
    <source>
        <dbReference type="ARBA" id="ARBA00022842"/>
    </source>
</evidence>
<evidence type="ECO:0000256" key="3">
    <source>
        <dbReference type="ARBA" id="ARBA00004448"/>
    </source>
</evidence>
<keyword evidence="21 24" id="KW-0496">Mitochondrion</keyword>
<keyword evidence="15" id="KW-0460">Magnesium</keyword>
<evidence type="ECO:0000256" key="24">
    <source>
        <dbReference type="RuleBase" id="RU000369"/>
    </source>
</evidence>
<feature type="transmembrane region" description="Helical" evidence="25">
    <location>
        <begin position="181"/>
        <end position="208"/>
    </location>
</feature>
<evidence type="ECO:0000256" key="7">
    <source>
        <dbReference type="ARBA" id="ARBA00012949"/>
    </source>
</evidence>
<comment type="cofactor">
    <cofactor evidence="2">
        <name>heme</name>
        <dbReference type="ChEBI" id="CHEBI:30413"/>
    </cofactor>
</comment>
<evidence type="ECO:0000256" key="19">
    <source>
        <dbReference type="ARBA" id="ARBA00023004"/>
    </source>
</evidence>
<feature type="transmembrane region" description="Helical" evidence="25">
    <location>
        <begin position="337"/>
        <end position="357"/>
    </location>
</feature>
<keyword evidence="9 24" id="KW-0813">Transport</keyword>
<evidence type="ECO:0000256" key="2">
    <source>
        <dbReference type="ARBA" id="ARBA00001971"/>
    </source>
</evidence>
<keyword evidence="18 25" id="KW-1133">Transmembrane helix</keyword>
<evidence type="ECO:0000256" key="23">
    <source>
        <dbReference type="ARBA" id="ARBA00049512"/>
    </source>
</evidence>
<dbReference type="PROSITE" id="PS50855">
    <property type="entry name" value="COX1"/>
    <property type="match status" value="1"/>
</dbReference>
<dbReference type="InterPro" id="IPR000883">
    <property type="entry name" value="Cyt_C_Oxase_1"/>
</dbReference>
<comment type="similarity">
    <text evidence="5 24">Belongs to the heme-copper respiratory oxidase family.</text>
</comment>